<proteinExistence type="predicted"/>
<evidence type="ECO:0000313" key="2">
    <source>
        <dbReference type="Proteomes" id="UP000006334"/>
    </source>
</evidence>
<sequence length="60" mass="6858">MESWLLELSTFKTRKLPKTVKSSEQIQYNPFEKVCKPLKVMILKGFVCGCGLGYSVVFRA</sequence>
<dbReference type="STRING" id="1127673.GLIP_1504"/>
<keyword evidence="2" id="KW-1185">Reference proteome</keyword>
<dbReference type="EMBL" id="BAEN01000035">
    <property type="protein sequence ID" value="GAC14138.1"/>
    <property type="molecule type" value="Genomic_DNA"/>
</dbReference>
<protein>
    <submittedName>
        <fullName evidence="1">Uncharacterized protein</fullName>
    </submittedName>
</protein>
<gene>
    <name evidence="1" type="ORF">GLIP_1504</name>
</gene>
<reference evidence="1 2" key="1">
    <citation type="journal article" date="2017" name="Antonie Van Leeuwenhoek">
        <title>Rhizobium rhizosphaerae sp. nov., a novel species isolated from rice rhizosphere.</title>
        <authorList>
            <person name="Zhao J.J."/>
            <person name="Zhang J."/>
            <person name="Zhang R.J."/>
            <person name="Zhang C.W."/>
            <person name="Yin H.Q."/>
            <person name="Zhang X.X."/>
        </authorList>
    </citation>
    <scope>NUCLEOTIDE SEQUENCE [LARGE SCALE GENOMIC DNA]</scope>
    <source>
        <strain evidence="1 2">E3</strain>
    </source>
</reference>
<dbReference type="Proteomes" id="UP000006334">
    <property type="component" value="Unassembled WGS sequence"/>
</dbReference>
<accession>K6YBW2</accession>
<dbReference type="AlphaFoldDB" id="K6YBW2"/>
<evidence type="ECO:0000313" key="1">
    <source>
        <dbReference type="EMBL" id="GAC14138.1"/>
    </source>
</evidence>
<name>K6YBW2_9ALTE</name>
<organism evidence="1 2">
    <name type="scientific">Aliiglaciecola lipolytica E3</name>
    <dbReference type="NCBI Taxonomy" id="1127673"/>
    <lineage>
        <taxon>Bacteria</taxon>
        <taxon>Pseudomonadati</taxon>
        <taxon>Pseudomonadota</taxon>
        <taxon>Gammaproteobacteria</taxon>
        <taxon>Alteromonadales</taxon>
        <taxon>Alteromonadaceae</taxon>
        <taxon>Aliiglaciecola</taxon>
    </lineage>
</organism>
<comment type="caution">
    <text evidence="1">The sequence shown here is derived from an EMBL/GenBank/DDBJ whole genome shotgun (WGS) entry which is preliminary data.</text>
</comment>